<dbReference type="RefSeq" id="WP_330484504.1">
    <property type="nucleotide sequence ID" value="NZ_JAZBJZ010000063.1"/>
</dbReference>
<comment type="caution">
    <text evidence="7">The sequence shown here is derived from an EMBL/GenBank/DDBJ whole genome shotgun (WGS) entry which is preliminary data.</text>
</comment>
<dbReference type="InterPro" id="IPR050330">
    <property type="entry name" value="Bact_OuterMem_StrucFunc"/>
</dbReference>
<dbReference type="InterPro" id="IPR006665">
    <property type="entry name" value="OmpA-like"/>
</dbReference>
<dbReference type="InterPro" id="IPR006664">
    <property type="entry name" value="OMP_bac"/>
</dbReference>
<dbReference type="PANTHER" id="PTHR30329:SF21">
    <property type="entry name" value="LIPOPROTEIN YIAD-RELATED"/>
    <property type="match status" value="1"/>
</dbReference>
<dbReference type="PANTHER" id="PTHR30329">
    <property type="entry name" value="STATOR ELEMENT OF FLAGELLAR MOTOR COMPLEX"/>
    <property type="match status" value="1"/>
</dbReference>
<evidence type="ECO:0000256" key="4">
    <source>
        <dbReference type="PROSITE-ProRule" id="PRU00473"/>
    </source>
</evidence>
<dbReference type="AlphaFoldDB" id="A0AAW9PSP1"/>
<dbReference type="InterPro" id="IPR036737">
    <property type="entry name" value="OmpA-like_sf"/>
</dbReference>
<protein>
    <submittedName>
        <fullName evidence="7">OmpA family protein</fullName>
    </submittedName>
</protein>
<reference evidence="7" key="1">
    <citation type="submission" date="2024-01" db="EMBL/GenBank/DDBJ databases">
        <title>Bank of Algae and Cyanobacteria of the Azores (BACA) strain genomes.</title>
        <authorList>
            <person name="Luz R."/>
            <person name="Cordeiro R."/>
            <person name="Fonseca A."/>
            <person name="Goncalves V."/>
        </authorList>
    </citation>
    <scope>NUCLEOTIDE SEQUENCE</scope>
    <source>
        <strain evidence="7">BACA0141</strain>
    </source>
</reference>
<keyword evidence="5" id="KW-0812">Transmembrane</keyword>
<organism evidence="7 8">
    <name type="scientific">Tumidithrix elongata BACA0141</name>
    <dbReference type="NCBI Taxonomy" id="2716417"/>
    <lineage>
        <taxon>Bacteria</taxon>
        <taxon>Bacillati</taxon>
        <taxon>Cyanobacteriota</taxon>
        <taxon>Cyanophyceae</taxon>
        <taxon>Pseudanabaenales</taxon>
        <taxon>Pseudanabaenaceae</taxon>
        <taxon>Tumidithrix</taxon>
        <taxon>Tumidithrix elongata</taxon>
    </lineage>
</organism>
<dbReference type="PROSITE" id="PS51123">
    <property type="entry name" value="OMPA_2"/>
    <property type="match status" value="1"/>
</dbReference>
<keyword evidence="3" id="KW-0998">Cell outer membrane</keyword>
<gene>
    <name evidence="7" type="ORF">V2H45_15140</name>
</gene>
<evidence type="ECO:0000256" key="2">
    <source>
        <dbReference type="ARBA" id="ARBA00023136"/>
    </source>
</evidence>
<keyword evidence="8" id="KW-1185">Reference proteome</keyword>
<accession>A0AAW9PSP1</accession>
<dbReference type="Proteomes" id="UP001333818">
    <property type="component" value="Unassembled WGS sequence"/>
</dbReference>
<evidence type="ECO:0000256" key="3">
    <source>
        <dbReference type="ARBA" id="ARBA00023237"/>
    </source>
</evidence>
<feature type="domain" description="OmpA-like" evidence="6">
    <location>
        <begin position="64"/>
        <end position="180"/>
    </location>
</feature>
<dbReference type="PRINTS" id="PR01021">
    <property type="entry name" value="OMPADOMAIN"/>
</dbReference>
<name>A0AAW9PSP1_9CYAN</name>
<keyword evidence="5" id="KW-1133">Transmembrane helix</keyword>
<dbReference type="SUPFAM" id="SSF103088">
    <property type="entry name" value="OmpA-like"/>
    <property type="match status" value="1"/>
</dbReference>
<proteinExistence type="predicted"/>
<keyword evidence="2 4" id="KW-0472">Membrane</keyword>
<dbReference type="CDD" id="cd07185">
    <property type="entry name" value="OmpA_C-like"/>
    <property type="match status" value="1"/>
</dbReference>
<comment type="subcellular location">
    <subcellularLocation>
        <location evidence="1">Cell outer membrane</location>
    </subcellularLocation>
</comment>
<evidence type="ECO:0000259" key="6">
    <source>
        <dbReference type="PROSITE" id="PS51123"/>
    </source>
</evidence>
<sequence length="180" mass="19782">MAEKAVRPMAEDSRSISTERPLVTFLLRSLFLGIGGMVTALLGIAIAMWQPAWIWQPSSPNFGFKKQQFTLTADALFDQGKAVIRPESSKLLDEIAAQLPMSAGKSVRIMGHLDAGNSENGALALSYLRAAAVESYLMRLRGEQTYHWIAIGFGSSRPLTPNDSSNSRKTNRRIEIVVDD</sequence>
<evidence type="ECO:0000313" key="8">
    <source>
        <dbReference type="Proteomes" id="UP001333818"/>
    </source>
</evidence>
<dbReference type="Pfam" id="PF00691">
    <property type="entry name" value="OmpA"/>
    <property type="match status" value="1"/>
</dbReference>
<dbReference type="Gene3D" id="3.30.1330.60">
    <property type="entry name" value="OmpA-like domain"/>
    <property type="match status" value="1"/>
</dbReference>
<feature type="transmembrane region" description="Helical" evidence="5">
    <location>
        <begin position="21"/>
        <end position="49"/>
    </location>
</feature>
<evidence type="ECO:0000313" key="7">
    <source>
        <dbReference type="EMBL" id="MEE3718074.1"/>
    </source>
</evidence>
<evidence type="ECO:0000256" key="1">
    <source>
        <dbReference type="ARBA" id="ARBA00004442"/>
    </source>
</evidence>
<evidence type="ECO:0000256" key="5">
    <source>
        <dbReference type="SAM" id="Phobius"/>
    </source>
</evidence>
<dbReference type="EMBL" id="JAZBJZ010000063">
    <property type="protein sequence ID" value="MEE3718074.1"/>
    <property type="molecule type" value="Genomic_DNA"/>
</dbReference>
<dbReference type="GO" id="GO:0009279">
    <property type="term" value="C:cell outer membrane"/>
    <property type="evidence" value="ECO:0007669"/>
    <property type="project" value="UniProtKB-SubCell"/>
</dbReference>